<dbReference type="GO" id="GO:0061522">
    <property type="term" value="F:1,4-dihydroxy-2-naphthoyl-CoA thioesterase activity"/>
    <property type="evidence" value="ECO:0007669"/>
    <property type="project" value="TreeGrafter"/>
</dbReference>
<dbReference type="Gene3D" id="3.10.129.10">
    <property type="entry name" value="Hotdog Thioesterase"/>
    <property type="match status" value="1"/>
</dbReference>
<dbReference type="InterPro" id="IPR006683">
    <property type="entry name" value="Thioestr_dom"/>
</dbReference>
<dbReference type="RefSeq" id="WP_199758686.1">
    <property type="nucleotide sequence ID" value="NZ_SNXW01000004.1"/>
</dbReference>
<dbReference type="CDD" id="cd03443">
    <property type="entry name" value="PaaI_thioesterase"/>
    <property type="match status" value="1"/>
</dbReference>
<evidence type="ECO:0000256" key="1">
    <source>
        <dbReference type="ARBA" id="ARBA00022801"/>
    </source>
</evidence>
<accession>A0A4R6RCM7</accession>
<name>A0A4R6RCM7_9BURK</name>
<keyword evidence="1" id="KW-0378">Hydrolase</keyword>
<organism evidence="3 4">
    <name type="scientific">Aquabacterium commune</name>
    <dbReference type="NCBI Taxonomy" id="70586"/>
    <lineage>
        <taxon>Bacteria</taxon>
        <taxon>Pseudomonadati</taxon>
        <taxon>Pseudomonadota</taxon>
        <taxon>Betaproteobacteria</taxon>
        <taxon>Burkholderiales</taxon>
        <taxon>Aquabacterium</taxon>
    </lineage>
</organism>
<dbReference type="InterPro" id="IPR003736">
    <property type="entry name" value="PAAI_dom"/>
</dbReference>
<protein>
    <submittedName>
        <fullName evidence="3">Uncharacterized protein (TIGR00369 family)</fullName>
    </submittedName>
</protein>
<dbReference type="Proteomes" id="UP000294593">
    <property type="component" value="Unassembled WGS sequence"/>
</dbReference>
<dbReference type="Pfam" id="PF03061">
    <property type="entry name" value="4HBT"/>
    <property type="match status" value="1"/>
</dbReference>
<evidence type="ECO:0000313" key="4">
    <source>
        <dbReference type="Proteomes" id="UP000294593"/>
    </source>
</evidence>
<feature type="domain" description="Thioesterase" evidence="2">
    <location>
        <begin position="55"/>
        <end position="128"/>
    </location>
</feature>
<dbReference type="SUPFAM" id="SSF54637">
    <property type="entry name" value="Thioesterase/thiol ester dehydrase-isomerase"/>
    <property type="match status" value="1"/>
</dbReference>
<dbReference type="PANTHER" id="PTHR43240:SF7">
    <property type="entry name" value="BLR7284 PROTEIN"/>
    <property type="match status" value="1"/>
</dbReference>
<dbReference type="InterPro" id="IPR029069">
    <property type="entry name" value="HotDog_dom_sf"/>
</dbReference>
<reference evidence="3 4" key="1">
    <citation type="submission" date="2019-03" db="EMBL/GenBank/DDBJ databases">
        <title>Genomic Encyclopedia of Type Strains, Phase IV (KMG-IV): sequencing the most valuable type-strain genomes for metagenomic binning, comparative biology and taxonomic classification.</title>
        <authorList>
            <person name="Goeker M."/>
        </authorList>
    </citation>
    <scope>NUCLEOTIDE SEQUENCE [LARGE SCALE GENOMIC DNA]</scope>
    <source>
        <strain evidence="3 4">DSM 11901</strain>
    </source>
</reference>
<proteinExistence type="predicted"/>
<dbReference type="EMBL" id="SNXW01000004">
    <property type="protein sequence ID" value="TDP83869.1"/>
    <property type="molecule type" value="Genomic_DNA"/>
</dbReference>
<keyword evidence="4" id="KW-1185">Reference proteome</keyword>
<evidence type="ECO:0000313" key="3">
    <source>
        <dbReference type="EMBL" id="TDP83869.1"/>
    </source>
</evidence>
<comment type="caution">
    <text evidence="3">The sequence shown here is derived from an EMBL/GenBank/DDBJ whole genome shotgun (WGS) entry which is preliminary data.</text>
</comment>
<sequence>MSHMKPQLDQAAMAKAFFGSQHPLFNALGVDVVAVADAKAEMVMPFSEALADGLGALHRGTLVTLLDTTCGLAIFSALRSLRPIATIDLRVDYLRAIPAGSGLRAVVECIGWTDSVAFVSGRAYAAGDEMPLATVTGSFAIDTLGPAFDTTDRSAA</sequence>
<dbReference type="NCBIfam" id="TIGR00369">
    <property type="entry name" value="unchar_dom_1"/>
    <property type="match status" value="1"/>
</dbReference>
<dbReference type="GO" id="GO:0005829">
    <property type="term" value="C:cytosol"/>
    <property type="evidence" value="ECO:0007669"/>
    <property type="project" value="TreeGrafter"/>
</dbReference>
<dbReference type="AlphaFoldDB" id="A0A4R6RCM7"/>
<evidence type="ECO:0000259" key="2">
    <source>
        <dbReference type="Pfam" id="PF03061"/>
    </source>
</evidence>
<gene>
    <name evidence="3" type="ORF">EV672_104251</name>
</gene>
<dbReference type="PANTHER" id="PTHR43240">
    <property type="entry name" value="1,4-DIHYDROXY-2-NAPHTHOYL-COA THIOESTERASE 1"/>
    <property type="match status" value="1"/>
</dbReference>